<protein>
    <submittedName>
        <fullName evidence="2">Uncharacterized protein</fullName>
    </submittedName>
</protein>
<accession>A0A5J5AWB8</accession>
<proteinExistence type="predicted"/>
<evidence type="ECO:0000256" key="1">
    <source>
        <dbReference type="SAM" id="MobiDB-lite"/>
    </source>
</evidence>
<dbReference type="AlphaFoldDB" id="A0A5J5AWB8"/>
<reference evidence="2 3" key="1">
    <citation type="submission" date="2019-09" db="EMBL/GenBank/DDBJ databases">
        <title>A chromosome-level genome assembly of the Chinese tupelo Nyssa sinensis.</title>
        <authorList>
            <person name="Yang X."/>
            <person name="Kang M."/>
            <person name="Yang Y."/>
            <person name="Xiong H."/>
            <person name="Wang M."/>
            <person name="Zhang Z."/>
            <person name="Wang Z."/>
            <person name="Wu H."/>
            <person name="Ma T."/>
            <person name="Liu J."/>
            <person name="Xi Z."/>
        </authorList>
    </citation>
    <scope>NUCLEOTIDE SEQUENCE [LARGE SCALE GENOMIC DNA]</scope>
    <source>
        <strain evidence="2">J267</strain>
        <tissue evidence="2">Leaf</tissue>
    </source>
</reference>
<name>A0A5J5AWB8_9ASTE</name>
<dbReference type="Proteomes" id="UP000325577">
    <property type="component" value="Linkage Group LG17"/>
</dbReference>
<evidence type="ECO:0000313" key="2">
    <source>
        <dbReference type="EMBL" id="KAA8534729.1"/>
    </source>
</evidence>
<keyword evidence="3" id="KW-1185">Reference proteome</keyword>
<gene>
    <name evidence="2" type="ORF">F0562_029829</name>
</gene>
<organism evidence="2 3">
    <name type="scientific">Nyssa sinensis</name>
    <dbReference type="NCBI Taxonomy" id="561372"/>
    <lineage>
        <taxon>Eukaryota</taxon>
        <taxon>Viridiplantae</taxon>
        <taxon>Streptophyta</taxon>
        <taxon>Embryophyta</taxon>
        <taxon>Tracheophyta</taxon>
        <taxon>Spermatophyta</taxon>
        <taxon>Magnoliopsida</taxon>
        <taxon>eudicotyledons</taxon>
        <taxon>Gunneridae</taxon>
        <taxon>Pentapetalae</taxon>
        <taxon>asterids</taxon>
        <taxon>Cornales</taxon>
        <taxon>Nyssaceae</taxon>
        <taxon>Nyssa</taxon>
    </lineage>
</organism>
<evidence type="ECO:0000313" key="3">
    <source>
        <dbReference type="Proteomes" id="UP000325577"/>
    </source>
</evidence>
<dbReference type="EMBL" id="CM018040">
    <property type="protein sequence ID" value="KAA8534729.1"/>
    <property type="molecule type" value="Genomic_DNA"/>
</dbReference>
<feature type="region of interest" description="Disordered" evidence="1">
    <location>
        <begin position="50"/>
        <end position="70"/>
    </location>
</feature>
<sequence>MGSLNLSTPEQLPGAGGMGNQEVQCCHLLSFVAGPQITIRAGLQSLLQNGSSTTSGGLESLVRGHDEDRPLTHRSLDDLIPVIRELRTQMVMDCCLL</sequence>